<keyword evidence="4" id="KW-1185">Reference proteome</keyword>
<dbReference type="Proteomes" id="UP000197007">
    <property type="component" value="Chromosome"/>
</dbReference>
<name>A0A1Z4BK56_9FLAO</name>
<feature type="chain" id="PRO_5013029212" description="Sugar-binding protein" evidence="2">
    <location>
        <begin position="19"/>
        <end position="314"/>
    </location>
</feature>
<dbReference type="RefSeq" id="WP_088592884.1">
    <property type="nucleotide sequence ID" value="NZ_CP022022.1"/>
</dbReference>
<dbReference type="Gene3D" id="2.180.10.10">
    <property type="entry name" value="RHS repeat-associated core"/>
    <property type="match status" value="1"/>
</dbReference>
<keyword evidence="2" id="KW-0732">Signal</keyword>
<accession>A0A1Z4BK56</accession>
<proteinExistence type="predicted"/>
<dbReference type="PROSITE" id="PS51257">
    <property type="entry name" value="PROKAR_LIPOPROTEIN"/>
    <property type="match status" value="1"/>
</dbReference>
<dbReference type="EMBL" id="CP022022">
    <property type="protein sequence ID" value="ASF41655.1"/>
    <property type="molecule type" value="Genomic_DNA"/>
</dbReference>
<evidence type="ECO:0000313" key="4">
    <source>
        <dbReference type="Proteomes" id="UP000197007"/>
    </source>
</evidence>
<evidence type="ECO:0000256" key="2">
    <source>
        <dbReference type="SAM" id="SignalP"/>
    </source>
</evidence>
<organism evidence="3 4">
    <name type="scientific">Capnocytophaga endodontalis</name>
    <dbReference type="NCBI Taxonomy" id="2708117"/>
    <lineage>
        <taxon>Bacteria</taxon>
        <taxon>Pseudomonadati</taxon>
        <taxon>Bacteroidota</taxon>
        <taxon>Flavobacteriia</taxon>
        <taxon>Flavobacteriales</taxon>
        <taxon>Flavobacteriaceae</taxon>
        <taxon>Capnocytophaga</taxon>
    </lineage>
</organism>
<dbReference type="AlphaFoldDB" id="A0A1Z4BK56"/>
<feature type="compositionally biased region" description="Pro residues" evidence="1">
    <location>
        <begin position="25"/>
        <end position="34"/>
    </location>
</feature>
<evidence type="ECO:0000313" key="3">
    <source>
        <dbReference type="EMBL" id="ASF41655.1"/>
    </source>
</evidence>
<dbReference type="KEGG" id="capn:CBG49_00355"/>
<gene>
    <name evidence="3" type="ORF">CBG49_00355</name>
</gene>
<evidence type="ECO:0000256" key="1">
    <source>
        <dbReference type="SAM" id="MobiDB-lite"/>
    </source>
</evidence>
<feature type="region of interest" description="Disordered" evidence="1">
    <location>
        <begin position="19"/>
        <end position="49"/>
    </location>
</feature>
<evidence type="ECO:0008006" key="5">
    <source>
        <dbReference type="Google" id="ProtNLM"/>
    </source>
</evidence>
<protein>
    <recommendedName>
        <fullName evidence="5">Sugar-binding protein</fullName>
    </recommendedName>
</protein>
<feature type="signal peptide" evidence="2">
    <location>
        <begin position="1"/>
        <end position="18"/>
    </location>
</feature>
<sequence length="314" mass="35295">MKKLLLLAAAALTVVACKKDNGGDPTPPPAPGPTPQTQTPTVTADQSSVPTTVNFKYPKSFTKITTVGGRITATNTVTYTVENSLLKKVAVNIDDSESNHRENFAYTLAYDSKNYLTSIEGRGEQPQKFSYNSKGQLTTIVKGTLTRTFDYNAQNKIISSTYKDPHEDKSYTYDYSVANQIKIVQKDADPNYKDRHYIYVLDAKGNPVSTKVLEVPSSIESEYTLEYDDKPNYQSKGVFKFFKDEYLNGYADEYKFVSSPNNLKKETVVKGYDPNRTYTYTYDADGNVTQRVCTYEKQVGANMKTVVETTIYNY</sequence>
<reference evidence="4" key="1">
    <citation type="submission" date="2017-06" db="EMBL/GenBank/DDBJ databases">
        <title>Complete genome sequence of Capnocytophaga sp. KCOM 1579 (=ChDC OS43) isolated from a human refractory periapical abscess lesion.</title>
        <authorList>
            <person name="Kook J.-K."/>
            <person name="Park S.-N."/>
            <person name="Lim Y.K."/>
            <person name="Roh H."/>
        </authorList>
    </citation>
    <scope>NUCLEOTIDE SEQUENCE [LARGE SCALE GENOMIC DNA]</scope>
    <source>
        <strain evidence="4">ChDC OS43</strain>
    </source>
</reference>
<feature type="compositionally biased region" description="Low complexity" evidence="1">
    <location>
        <begin position="35"/>
        <end position="45"/>
    </location>
</feature>